<dbReference type="InterPro" id="IPR023346">
    <property type="entry name" value="Lysozyme-like_dom_sf"/>
</dbReference>
<evidence type="ECO:0008006" key="3">
    <source>
        <dbReference type="Google" id="ProtNLM"/>
    </source>
</evidence>
<evidence type="ECO:0000313" key="2">
    <source>
        <dbReference type="Proteomes" id="UP001156664"/>
    </source>
</evidence>
<name>A0ABQ5YWC9_9BURK</name>
<comment type="caution">
    <text evidence="1">The sequence shown here is derived from an EMBL/GenBank/DDBJ whole genome shotgun (WGS) entry which is preliminary data.</text>
</comment>
<proteinExistence type="predicted"/>
<gene>
    <name evidence="1" type="ORF">GCM10007875_21550</name>
</gene>
<dbReference type="Gene3D" id="1.10.530.10">
    <property type="match status" value="1"/>
</dbReference>
<dbReference type="RefSeq" id="WP_284281776.1">
    <property type="nucleotide sequence ID" value="NZ_BSOJ01000027.1"/>
</dbReference>
<dbReference type="EMBL" id="BSOJ01000027">
    <property type="protein sequence ID" value="GLR27064.1"/>
    <property type="molecule type" value="Genomic_DNA"/>
</dbReference>
<accession>A0ABQ5YWC9</accession>
<protein>
    <recommendedName>
        <fullName evidence="3">Glycoside hydrolase family 19 catalytic domain-containing protein</fullName>
    </recommendedName>
</protein>
<sequence length="190" mass="21167">MKPVTEFGRGAGRNYFLPVKVEKLSTGNVLVTEFDGDQFEIDSLSGKAVAKTPKATLGAVCNIKPNSSYVNNKGTENRYYGRGYTQLTWWSNYARASVALGMGLQLLLKPDLVLKPEIAYRLMSHGMRTGEGFANGHRFSDYFHGDITDYVNARRMVNGLNRAHEIAEIAKKFEKILIDSKVDLKCPEPA</sequence>
<reference evidence="2" key="1">
    <citation type="journal article" date="2019" name="Int. J. Syst. Evol. Microbiol.">
        <title>The Global Catalogue of Microorganisms (GCM) 10K type strain sequencing project: providing services to taxonomists for standard genome sequencing and annotation.</title>
        <authorList>
            <consortium name="The Broad Institute Genomics Platform"/>
            <consortium name="The Broad Institute Genome Sequencing Center for Infectious Disease"/>
            <person name="Wu L."/>
            <person name="Ma J."/>
        </authorList>
    </citation>
    <scope>NUCLEOTIDE SEQUENCE [LARGE SCALE GENOMIC DNA]</scope>
    <source>
        <strain evidence="2">NBRC 105857</strain>
    </source>
</reference>
<dbReference type="Proteomes" id="UP001156664">
    <property type="component" value="Unassembled WGS sequence"/>
</dbReference>
<dbReference type="SUPFAM" id="SSF53955">
    <property type="entry name" value="Lysozyme-like"/>
    <property type="match status" value="1"/>
</dbReference>
<organism evidence="1 2">
    <name type="scientific">Limnobacter litoralis</name>
    <dbReference type="NCBI Taxonomy" id="481366"/>
    <lineage>
        <taxon>Bacteria</taxon>
        <taxon>Pseudomonadati</taxon>
        <taxon>Pseudomonadota</taxon>
        <taxon>Betaproteobacteria</taxon>
        <taxon>Burkholderiales</taxon>
        <taxon>Burkholderiaceae</taxon>
        <taxon>Limnobacter</taxon>
    </lineage>
</organism>
<keyword evidence="2" id="KW-1185">Reference proteome</keyword>
<evidence type="ECO:0000313" key="1">
    <source>
        <dbReference type="EMBL" id="GLR27064.1"/>
    </source>
</evidence>